<evidence type="ECO:0000256" key="5">
    <source>
        <dbReference type="SAM" id="Phobius"/>
    </source>
</evidence>
<feature type="transmembrane region" description="Helical" evidence="5">
    <location>
        <begin position="434"/>
        <end position="459"/>
    </location>
</feature>
<dbReference type="SMART" id="SM00283">
    <property type="entry name" value="MA"/>
    <property type="match status" value="1"/>
</dbReference>
<dbReference type="Pfam" id="PF00015">
    <property type="entry name" value="MCPsignal"/>
    <property type="match status" value="1"/>
</dbReference>
<evidence type="ECO:0000259" key="6">
    <source>
        <dbReference type="PROSITE" id="PS50111"/>
    </source>
</evidence>
<dbReference type="Gene3D" id="1.20.1440.210">
    <property type="match status" value="1"/>
</dbReference>
<dbReference type="EMBL" id="NRRY01000017">
    <property type="protein sequence ID" value="MBK1619051.1"/>
    <property type="molecule type" value="Genomic_DNA"/>
</dbReference>
<dbReference type="SUPFAM" id="SSF58104">
    <property type="entry name" value="Methyl-accepting chemotaxis protein (MCP) signaling domain"/>
    <property type="match status" value="1"/>
</dbReference>
<keyword evidence="5" id="KW-0472">Membrane</keyword>
<comment type="caution">
    <text evidence="7">The sequence shown here is derived from an EMBL/GenBank/DDBJ whole genome shotgun (WGS) entry which is preliminary data.</text>
</comment>
<keyword evidence="5" id="KW-0812">Transmembrane</keyword>
<evidence type="ECO:0000256" key="2">
    <source>
        <dbReference type="ARBA" id="ARBA00029447"/>
    </source>
</evidence>
<feature type="compositionally biased region" description="Basic and acidic residues" evidence="4">
    <location>
        <begin position="523"/>
        <end position="543"/>
    </location>
</feature>
<dbReference type="Proteomes" id="UP001138768">
    <property type="component" value="Unassembled WGS sequence"/>
</dbReference>
<dbReference type="PANTHER" id="PTHR43531:SF14">
    <property type="entry name" value="METHYL-ACCEPTING CHEMOTAXIS PROTEIN I-RELATED"/>
    <property type="match status" value="1"/>
</dbReference>
<organism evidence="7 8">
    <name type="scientific">Lamprobacter modestohalophilus</name>
    <dbReference type="NCBI Taxonomy" id="1064514"/>
    <lineage>
        <taxon>Bacteria</taxon>
        <taxon>Pseudomonadati</taxon>
        <taxon>Pseudomonadota</taxon>
        <taxon>Gammaproteobacteria</taxon>
        <taxon>Chromatiales</taxon>
        <taxon>Chromatiaceae</taxon>
        <taxon>Lamprobacter</taxon>
    </lineage>
</organism>
<dbReference type="GO" id="GO:0006935">
    <property type="term" value="P:chemotaxis"/>
    <property type="evidence" value="ECO:0007669"/>
    <property type="project" value="TreeGrafter"/>
</dbReference>
<dbReference type="Gene3D" id="1.10.287.950">
    <property type="entry name" value="Methyl-accepting chemotaxis protein"/>
    <property type="match status" value="1"/>
</dbReference>
<feature type="domain" description="Methyl-accepting transducer" evidence="6">
    <location>
        <begin position="477"/>
        <end position="729"/>
    </location>
</feature>
<reference evidence="7 8" key="1">
    <citation type="journal article" date="2020" name="Microorganisms">
        <title>Osmotic Adaptation and Compatible Solute Biosynthesis of Phototrophic Bacteria as Revealed from Genome Analyses.</title>
        <authorList>
            <person name="Imhoff J.F."/>
            <person name="Rahn T."/>
            <person name="Kunzel S."/>
            <person name="Keller A."/>
            <person name="Neulinger S.C."/>
        </authorList>
    </citation>
    <scope>NUCLEOTIDE SEQUENCE [LARGE SCALE GENOMIC DNA]</scope>
    <source>
        <strain evidence="7 8">DSM 25653</strain>
    </source>
</reference>
<dbReference type="GO" id="GO:0005886">
    <property type="term" value="C:plasma membrane"/>
    <property type="evidence" value="ECO:0007669"/>
    <property type="project" value="TreeGrafter"/>
</dbReference>
<keyword evidence="5" id="KW-1133">Transmembrane helix</keyword>
<comment type="similarity">
    <text evidence="2">Belongs to the methyl-accepting chemotaxis (MCP) protein family.</text>
</comment>
<evidence type="ECO:0000256" key="3">
    <source>
        <dbReference type="PROSITE-ProRule" id="PRU00284"/>
    </source>
</evidence>
<dbReference type="AlphaFoldDB" id="A0A9X1B4T0"/>
<evidence type="ECO:0000256" key="4">
    <source>
        <dbReference type="SAM" id="MobiDB-lite"/>
    </source>
</evidence>
<keyword evidence="8" id="KW-1185">Reference proteome</keyword>
<evidence type="ECO:0000313" key="7">
    <source>
        <dbReference type="EMBL" id="MBK1619051.1"/>
    </source>
</evidence>
<name>A0A9X1B4T0_9GAMM</name>
<proteinExistence type="inferred from homology"/>
<gene>
    <name evidence="7" type="ORF">CKO42_11535</name>
</gene>
<evidence type="ECO:0000313" key="8">
    <source>
        <dbReference type="Proteomes" id="UP001138768"/>
    </source>
</evidence>
<dbReference type="PROSITE" id="PS50111">
    <property type="entry name" value="CHEMOTAXIS_TRANSDUC_2"/>
    <property type="match status" value="1"/>
</dbReference>
<protein>
    <recommendedName>
        <fullName evidence="6">Methyl-accepting transducer domain-containing protein</fullName>
    </recommendedName>
</protein>
<dbReference type="InterPro" id="IPR051310">
    <property type="entry name" value="MCP_chemotaxis"/>
</dbReference>
<dbReference type="RefSeq" id="WP_200243959.1">
    <property type="nucleotide sequence ID" value="NZ_NRRY01000017.1"/>
</dbReference>
<feature type="region of interest" description="Disordered" evidence="4">
    <location>
        <begin position="494"/>
        <end position="546"/>
    </location>
</feature>
<dbReference type="GO" id="GO:0004888">
    <property type="term" value="F:transmembrane signaling receptor activity"/>
    <property type="evidence" value="ECO:0007669"/>
    <property type="project" value="TreeGrafter"/>
</dbReference>
<feature type="region of interest" description="Disordered" evidence="4">
    <location>
        <begin position="755"/>
        <end position="781"/>
    </location>
</feature>
<evidence type="ECO:0000256" key="1">
    <source>
        <dbReference type="ARBA" id="ARBA00022481"/>
    </source>
</evidence>
<sequence>MFQNLKLSSKIILGFAALIAITAVLGGIATVNMLTVKNQSAMLAEEYVPEVDVATRLRGAANRLMYAMRGYSFTNGNETFWREAQTEAGLLDDALKDARKLNQNAKHLTALGGQLDTAQQARDSYFELREQTQELQVALASNRQQLDTNAAAFMQAATNFLDAQNQQFDQALEERTTKVEAITRVVELGSSARIANFRAQATGETASRQDAIESLQQIPAIIDALRPITRAQVNIEQLDTIAESAANYQEGIEAFGRESDKGFSASEQLLARLRNDMDRAADAFVSTSTAFLDSQIETLKADMNSRHHAISTTTDIINQGNETRVSAFKGQALNDLSFIEQALTNNLPKIQELLDQLKATTTDSALLAEIENTRAAATGYGKTLELLVNNTQANDQLATQRTVAGNELIAATIATADAGLAGTQRIADETMQSLTLSSLVVMIGLIIALIVGIVLAWLITRSIVGPINRVVKGLQEGSDQVATVSGHVNISSQQMAEGAGEQASSLEETSSSVEEMAAGTRQNAEHAREADALSRTANDKADQGVKAARATADEVRTRLQKLDTAIKAIEESTNSTAKVVGTIDGIAFQTNLLALNAAVEAARAGEQGKGFAVVADEVRKLAQRSADEVKNTNELMKSAQENTVRIKEVSAELEKYLGKAVAEDMVSLFEETVTASTQVTKLMSEVATASDEQARGVEQINLAVSQMDKVTQISASNAEESAAASEELANQASQLKRIVDDLRFLVDGVRSTNTTVASSNEGQSLTSHPPLLQSHHKDDDF</sequence>
<dbReference type="InterPro" id="IPR004089">
    <property type="entry name" value="MCPsignal_dom"/>
</dbReference>
<keyword evidence="1" id="KW-0488">Methylation</keyword>
<feature type="compositionally biased region" description="Low complexity" evidence="4">
    <location>
        <begin position="501"/>
        <end position="515"/>
    </location>
</feature>
<keyword evidence="3" id="KW-0807">Transducer</keyword>
<accession>A0A9X1B4T0</accession>
<dbReference type="PANTHER" id="PTHR43531">
    <property type="entry name" value="PROTEIN ICFG"/>
    <property type="match status" value="1"/>
</dbReference>
<dbReference type="GO" id="GO:0007165">
    <property type="term" value="P:signal transduction"/>
    <property type="evidence" value="ECO:0007669"/>
    <property type="project" value="UniProtKB-KW"/>
</dbReference>
<feature type="compositionally biased region" description="Polar residues" evidence="4">
    <location>
        <begin position="755"/>
        <end position="767"/>
    </location>
</feature>